<reference evidence="1 2" key="1">
    <citation type="submission" date="2015-04" db="EMBL/GenBank/DDBJ databases">
        <authorList>
            <person name="Syromyatnikov M.Y."/>
            <person name="Popov V.N."/>
        </authorList>
    </citation>
    <scope>NUCLEOTIDE SEQUENCE [LARGE SCALE GENOMIC DNA]</scope>
</reference>
<evidence type="ECO:0000313" key="2">
    <source>
        <dbReference type="Proteomes" id="UP000183832"/>
    </source>
</evidence>
<sequence length="67" mass="7675">MLTSEFAFASLKHITCHINARNQRCLKLKKQNARARSSMPSQQDVLCFNIKAQFHTEVSKLSQVIKV</sequence>
<dbReference type="AlphaFoldDB" id="A0A1J1IF28"/>
<dbReference type="Proteomes" id="UP000183832">
    <property type="component" value="Unassembled WGS sequence"/>
</dbReference>
<proteinExistence type="predicted"/>
<protein>
    <submittedName>
        <fullName evidence="1">CLUMA_CG012316, isoform A</fullName>
    </submittedName>
</protein>
<gene>
    <name evidence="1" type="ORF">CLUMA_CG012316</name>
</gene>
<evidence type="ECO:0000313" key="1">
    <source>
        <dbReference type="EMBL" id="CRK98871.1"/>
    </source>
</evidence>
<name>A0A1J1IF28_9DIPT</name>
<dbReference type="EMBL" id="CVRI01000048">
    <property type="protein sequence ID" value="CRK98871.1"/>
    <property type="molecule type" value="Genomic_DNA"/>
</dbReference>
<keyword evidence="2" id="KW-1185">Reference proteome</keyword>
<accession>A0A1J1IF28</accession>
<organism evidence="1 2">
    <name type="scientific">Clunio marinus</name>
    <dbReference type="NCBI Taxonomy" id="568069"/>
    <lineage>
        <taxon>Eukaryota</taxon>
        <taxon>Metazoa</taxon>
        <taxon>Ecdysozoa</taxon>
        <taxon>Arthropoda</taxon>
        <taxon>Hexapoda</taxon>
        <taxon>Insecta</taxon>
        <taxon>Pterygota</taxon>
        <taxon>Neoptera</taxon>
        <taxon>Endopterygota</taxon>
        <taxon>Diptera</taxon>
        <taxon>Nematocera</taxon>
        <taxon>Chironomoidea</taxon>
        <taxon>Chironomidae</taxon>
        <taxon>Clunio</taxon>
    </lineage>
</organism>